<gene>
    <name evidence="2" type="ORF">HII31_01932</name>
</gene>
<evidence type="ECO:0000313" key="2">
    <source>
        <dbReference type="EMBL" id="KAF7196562.1"/>
    </source>
</evidence>
<feature type="non-terminal residue" evidence="2">
    <location>
        <position position="156"/>
    </location>
</feature>
<keyword evidence="3" id="KW-1185">Reference proteome</keyword>
<protein>
    <submittedName>
        <fullName evidence="2">Uncharacterized protein</fullName>
    </submittedName>
</protein>
<comment type="caution">
    <text evidence="2">The sequence shown here is derived from an EMBL/GenBank/DDBJ whole genome shotgun (WGS) entry which is preliminary data.</text>
</comment>
<dbReference type="OrthoDB" id="4505928at2759"/>
<dbReference type="EMBL" id="JABCIY010000024">
    <property type="protein sequence ID" value="KAF7196562.1"/>
    <property type="molecule type" value="Genomic_DNA"/>
</dbReference>
<dbReference type="Proteomes" id="UP000660729">
    <property type="component" value="Unassembled WGS sequence"/>
</dbReference>
<feature type="compositionally biased region" description="Polar residues" evidence="1">
    <location>
        <begin position="62"/>
        <end position="71"/>
    </location>
</feature>
<accession>A0A8H6RSM4</accession>
<dbReference type="AlphaFoldDB" id="A0A8H6RSM4"/>
<feature type="non-terminal residue" evidence="2">
    <location>
        <position position="1"/>
    </location>
</feature>
<feature type="region of interest" description="Disordered" evidence="1">
    <location>
        <begin position="1"/>
        <end position="71"/>
    </location>
</feature>
<organism evidence="2 3">
    <name type="scientific">Pseudocercospora fuligena</name>
    <dbReference type="NCBI Taxonomy" id="685502"/>
    <lineage>
        <taxon>Eukaryota</taxon>
        <taxon>Fungi</taxon>
        <taxon>Dikarya</taxon>
        <taxon>Ascomycota</taxon>
        <taxon>Pezizomycotina</taxon>
        <taxon>Dothideomycetes</taxon>
        <taxon>Dothideomycetidae</taxon>
        <taxon>Mycosphaerellales</taxon>
        <taxon>Mycosphaerellaceae</taxon>
        <taxon>Pseudocercospora</taxon>
    </lineage>
</organism>
<sequence>LDIDSWSREHPTSPEFEIIKEDPEPEGKNIYKNSKRNGDIANKLESKLRRKSKPLHGKSYGAATNSTSPAKWSTVVSDPAYYTAYNEHYDLPPPRHNDASSCRDVADAIRYIRPGVGGELESEMGCADGNDCEIPTTRAFDLMDRFSSEDLGGSRQ</sequence>
<evidence type="ECO:0000256" key="1">
    <source>
        <dbReference type="SAM" id="MobiDB-lite"/>
    </source>
</evidence>
<evidence type="ECO:0000313" key="3">
    <source>
        <dbReference type="Proteomes" id="UP000660729"/>
    </source>
</evidence>
<feature type="compositionally biased region" description="Basic and acidic residues" evidence="1">
    <location>
        <begin position="36"/>
        <end position="47"/>
    </location>
</feature>
<name>A0A8H6RSM4_9PEZI</name>
<proteinExistence type="predicted"/>
<reference evidence="2" key="1">
    <citation type="submission" date="2020-04" db="EMBL/GenBank/DDBJ databases">
        <title>Draft genome resource of the tomato pathogen Pseudocercospora fuligena.</title>
        <authorList>
            <person name="Zaccaron A."/>
        </authorList>
    </citation>
    <scope>NUCLEOTIDE SEQUENCE</scope>
    <source>
        <strain evidence="2">PF001</strain>
    </source>
</reference>
<feature type="compositionally biased region" description="Basic and acidic residues" evidence="1">
    <location>
        <begin position="1"/>
        <end position="29"/>
    </location>
</feature>